<dbReference type="GO" id="GO:0005829">
    <property type="term" value="C:cytosol"/>
    <property type="evidence" value="ECO:0007669"/>
    <property type="project" value="TreeGrafter"/>
</dbReference>
<protein>
    <submittedName>
        <fullName evidence="7">CDD deaminase</fullName>
    </submittedName>
</protein>
<keyword evidence="3" id="KW-0479">Metal-binding</keyword>
<dbReference type="GO" id="GO:0072527">
    <property type="term" value="P:pyrimidine-containing compound metabolic process"/>
    <property type="evidence" value="ECO:0007669"/>
    <property type="project" value="UniProtKB-ARBA"/>
</dbReference>
<dbReference type="NCBIfam" id="NF004064">
    <property type="entry name" value="PRK05578.1"/>
    <property type="match status" value="1"/>
</dbReference>
<dbReference type="Pfam" id="PF04500">
    <property type="entry name" value="FLYWCH"/>
    <property type="match status" value="1"/>
</dbReference>
<dbReference type="GO" id="GO:0055086">
    <property type="term" value="P:nucleobase-containing small molecule metabolic process"/>
    <property type="evidence" value="ECO:0007669"/>
    <property type="project" value="UniProtKB-ARBA"/>
</dbReference>
<dbReference type="PANTHER" id="PTHR11644">
    <property type="entry name" value="CYTIDINE DEAMINASE"/>
    <property type="match status" value="1"/>
</dbReference>
<evidence type="ECO:0000256" key="5">
    <source>
        <dbReference type="ARBA" id="ARBA00022833"/>
    </source>
</evidence>
<feature type="non-terminal residue" evidence="7">
    <location>
        <position position="1"/>
    </location>
</feature>
<dbReference type="PANTHER" id="PTHR11644:SF26">
    <property type="entry name" value="CYTIDINE DEAMINASE"/>
    <property type="match status" value="1"/>
</dbReference>
<gene>
    <name evidence="7" type="primary">Cda</name>
    <name evidence="7" type="ORF">GTO96_0009123</name>
</gene>
<dbReference type="GO" id="GO:0004126">
    <property type="term" value="F:cytidine deaminase activity"/>
    <property type="evidence" value="ECO:0007669"/>
    <property type="project" value="TreeGrafter"/>
</dbReference>
<evidence type="ECO:0000256" key="4">
    <source>
        <dbReference type="ARBA" id="ARBA00022771"/>
    </source>
</evidence>
<dbReference type="GO" id="GO:0008270">
    <property type="term" value="F:zinc ion binding"/>
    <property type="evidence" value="ECO:0007669"/>
    <property type="project" value="UniProtKB-KW"/>
</dbReference>
<dbReference type="Proteomes" id="UP000886611">
    <property type="component" value="Unassembled WGS sequence"/>
</dbReference>
<keyword evidence="5" id="KW-0862">Zinc</keyword>
<keyword evidence="8" id="KW-1185">Reference proteome</keyword>
<comment type="cofactor">
    <cofactor evidence="1">
        <name>Zn(2+)</name>
        <dbReference type="ChEBI" id="CHEBI:29105"/>
    </cofactor>
</comment>
<evidence type="ECO:0000256" key="2">
    <source>
        <dbReference type="ARBA" id="ARBA00006576"/>
    </source>
</evidence>
<proteinExistence type="inferred from homology"/>
<accession>A0A8X7WYQ0</accession>
<dbReference type="EMBL" id="JAATIS010007765">
    <property type="protein sequence ID" value="KAG2457941.1"/>
    <property type="molecule type" value="Genomic_DNA"/>
</dbReference>
<name>A0A8X7WYQ0_POLSE</name>
<dbReference type="InterPro" id="IPR007588">
    <property type="entry name" value="Znf_FLYWCH"/>
</dbReference>
<dbReference type="Pfam" id="PF00383">
    <property type="entry name" value="dCMP_cyt_deam_1"/>
    <property type="match status" value="1"/>
</dbReference>
<feature type="non-terminal residue" evidence="7">
    <location>
        <position position="229"/>
    </location>
</feature>
<feature type="domain" description="CMP/dCMP-type deaminase" evidence="6">
    <location>
        <begin position="153"/>
        <end position="229"/>
    </location>
</feature>
<dbReference type="SUPFAM" id="SSF53927">
    <property type="entry name" value="Cytidine deaminase-like"/>
    <property type="match status" value="1"/>
</dbReference>
<evidence type="ECO:0000259" key="6">
    <source>
        <dbReference type="PROSITE" id="PS51747"/>
    </source>
</evidence>
<evidence type="ECO:0000313" key="7">
    <source>
        <dbReference type="EMBL" id="KAG2457941.1"/>
    </source>
</evidence>
<dbReference type="InterPro" id="IPR050202">
    <property type="entry name" value="Cyt/Deoxycyt_deaminase"/>
</dbReference>
<dbReference type="Gene3D" id="3.40.140.10">
    <property type="entry name" value="Cytidine Deaminase, domain 2"/>
    <property type="match status" value="1"/>
</dbReference>
<comment type="caution">
    <text evidence="7">The sequence shown here is derived from an EMBL/GenBank/DDBJ whole genome shotgun (WGS) entry which is preliminary data.</text>
</comment>
<evidence type="ECO:0000256" key="1">
    <source>
        <dbReference type="ARBA" id="ARBA00001947"/>
    </source>
</evidence>
<reference evidence="7 8" key="1">
    <citation type="journal article" date="2021" name="Cell">
        <title>Tracing the genetic footprints of vertebrate landing in non-teleost ray-finned fishes.</title>
        <authorList>
            <person name="Bi X."/>
            <person name="Wang K."/>
            <person name="Yang L."/>
            <person name="Pan H."/>
            <person name="Jiang H."/>
            <person name="Wei Q."/>
            <person name="Fang M."/>
            <person name="Yu H."/>
            <person name="Zhu C."/>
            <person name="Cai Y."/>
            <person name="He Y."/>
            <person name="Gan X."/>
            <person name="Zeng H."/>
            <person name="Yu D."/>
            <person name="Zhu Y."/>
            <person name="Jiang H."/>
            <person name="Qiu Q."/>
            <person name="Yang H."/>
            <person name="Zhang Y.E."/>
            <person name="Wang W."/>
            <person name="Zhu M."/>
            <person name="He S."/>
            <person name="Zhang G."/>
        </authorList>
    </citation>
    <scope>NUCLEOTIDE SEQUENCE [LARGE SCALE GENOMIC DNA]</scope>
    <source>
        <strain evidence="7">Bchr_013</strain>
    </source>
</reference>
<comment type="similarity">
    <text evidence="2">Belongs to the cytidine and deoxycytidylate deaminase family.</text>
</comment>
<dbReference type="AlphaFoldDB" id="A0A8X7WYQ0"/>
<dbReference type="CDD" id="cd01283">
    <property type="entry name" value="cytidine_deaminase"/>
    <property type="match status" value="1"/>
</dbReference>
<dbReference type="InterPro" id="IPR002125">
    <property type="entry name" value="CMP_dCMP_dom"/>
</dbReference>
<dbReference type="PROSITE" id="PS51747">
    <property type="entry name" value="CYT_DCMP_DEAMINASES_2"/>
    <property type="match status" value="1"/>
</dbReference>
<sequence length="229" mass="25455">MALEYVKSNKGADLLVVEGYTFRKEKTINGKLIWKCTEYRIGKCLSRCHTKNGLFVKRPSMHNHVPDVAKIETRKAIVDIKQRATSSTDGPHELVATATQGLSSAVVGQLPVFRHLKQTVRRVRRVNEAPMSNPTSLDDLSMPVEYSTTAGDPVVKELILKCQQARARAYCPYSKYPVGAALLTKEGKIFQGCNVENASYGLTVCAERTAIQKAISEGYREFCAMAINW</sequence>
<keyword evidence="4" id="KW-0863">Zinc-finger</keyword>
<dbReference type="Gene3D" id="2.20.25.240">
    <property type="match status" value="1"/>
</dbReference>
<evidence type="ECO:0000256" key="3">
    <source>
        <dbReference type="ARBA" id="ARBA00022723"/>
    </source>
</evidence>
<organism evidence="7 8">
    <name type="scientific">Polypterus senegalus</name>
    <name type="common">Senegal bichir</name>
    <dbReference type="NCBI Taxonomy" id="55291"/>
    <lineage>
        <taxon>Eukaryota</taxon>
        <taxon>Metazoa</taxon>
        <taxon>Chordata</taxon>
        <taxon>Craniata</taxon>
        <taxon>Vertebrata</taxon>
        <taxon>Euteleostomi</taxon>
        <taxon>Actinopterygii</taxon>
        <taxon>Polypteriformes</taxon>
        <taxon>Polypteridae</taxon>
        <taxon>Polypterus</taxon>
    </lineage>
</organism>
<dbReference type="InterPro" id="IPR016193">
    <property type="entry name" value="Cytidine_deaminase-like"/>
</dbReference>
<evidence type="ECO:0000313" key="8">
    <source>
        <dbReference type="Proteomes" id="UP000886611"/>
    </source>
</evidence>